<evidence type="ECO:0000313" key="3">
    <source>
        <dbReference type="EMBL" id="KAA0065340.1"/>
    </source>
</evidence>
<organism evidence="3 4">
    <name type="scientific">Cucumis melo var. makuwa</name>
    <name type="common">Oriental melon</name>
    <dbReference type="NCBI Taxonomy" id="1194695"/>
    <lineage>
        <taxon>Eukaryota</taxon>
        <taxon>Viridiplantae</taxon>
        <taxon>Streptophyta</taxon>
        <taxon>Embryophyta</taxon>
        <taxon>Tracheophyta</taxon>
        <taxon>Spermatophyta</taxon>
        <taxon>Magnoliopsida</taxon>
        <taxon>eudicotyledons</taxon>
        <taxon>Gunneridae</taxon>
        <taxon>Pentapetalae</taxon>
        <taxon>rosids</taxon>
        <taxon>fabids</taxon>
        <taxon>Cucurbitales</taxon>
        <taxon>Cucurbitaceae</taxon>
        <taxon>Benincaseae</taxon>
        <taxon>Cucumis</taxon>
    </lineage>
</organism>
<evidence type="ECO:0000313" key="4">
    <source>
        <dbReference type="Proteomes" id="UP000321393"/>
    </source>
</evidence>
<evidence type="ECO:0000259" key="2">
    <source>
        <dbReference type="Pfam" id="PF17919"/>
    </source>
</evidence>
<dbReference type="GO" id="GO:0003824">
    <property type="term" value="F:catalytic activity"/>
    <property type="evidence" value="ECO:0007669"/>
    <property type="project" value="UniProtKB-KW"/>
</dbReference>
<dbReference type="InterPro" id="IPR041577">
    <property type="entry name" value="RT_RNaseH_2"/>
</dbReference>
<dbReference type="AlphaFoldDB" id="A0A5A7VDS5"/>
<feature type="domain" description="Reverse transcriptase/retrotransposon-derived protein RNase H-like" evidence="2">
    <location>
        <begin position="60"/>
        <end position="151"/>
    </location>
</feature>
<accession>A0A5A7VDS5</accession>
<gene>
    <name evidence="3" type="ORF">E6C27_scaffold301G00080</name>
</gene>
<evidence type="ECO:0000256" key="1">
    <source>
        <dbReference type="ARBA" id="ARBA00023268"/>
    </source>
</evidence>
<proteinExistence type="predicted"/>
<reference evidence="3 4" key="1">
    <citation type="submission" date="2019-08" db="EMBL/GenBank/DDBJ databases">
        <title>Draft genome sequences of two oriental melons (Cucumis melo L. var makuwa).</title>
        <authorList>
            <person name="Kwon S.-Y."/>
        </authorList>
    </citation>
    <scope>NUCLEOTIDE SEQUENCE [LARGE SCALE GENOMIC DNA]</scope>
    <source>
        <strain evidence="4">cv. SW 3</strain>
        <tissue evidence="3">Leaf</tissue>
    </source>
</reference>
<dbReference type="InterPro" id="IPR043502">
    <property type="entry name" value="DNA/RNA_pol_sf"/>
</dbReference>
<dbReference type="SUPFAM" id="SSF56672">
    <property type="entry name" value="DNA/RNA polymerases"/>
    <property type="match status" value="1"/>
</dbReference>
<protein>
    <submittedName>
        <fullName evidence="3">Transposon Tf2-1 polyprotein isoform X1</fullName>
    </submittedName>
</protein>
<dbReference type="Pfam" id="PF17919">
    <property type="entry name" value="RT_RNaseH_2"/>
    <property type="match status" value="1"/>
</dbReference>
<dbReference type="EMBL" id="SSTE01001523">
    <property type="protein sequence ID" value="KAA0065340.1"/>
    <property type="molecule type" value="Genomic_DNA"/>
</dbReference>
<name>A0A5A7VDS5_CUCMM</name>
<keyword evidence="1" id="KW-0511">Multifunctional enzyme</keyword>
<comment type="caution">
    <text evidence="3">The sequence shown here is derived from an EMBL/GenBank/DDBJ whole genome shotgun (WGS) entry which is preliminary data.</text>
</comment>
<sequence length="283" mass="32941">MNRRLEGNWQLPAIEVRSISGDPSSTKAWVSLKSMMKSWTSFDHGFLIECDAMEVGAYEWSDEVQKAFKKLKTMMMTLPTLTLSDFNLPFEIETDASRYNIEAQANIPISFFSHTLTMRDQAKLVYERELMVVVLAVQRWRPYLLGRKFVVKTDQCSLKFLLGTKGDTTSAPEMHCQAAKLYILDVSVIKKEIEEDEWMKEITVILEKNEEGVPRRLPPPLIYYGDMEMPYSTCDQQLKERDVALRASKENLRTAQEKMKKYAYMKRRHVEFQVAGRTCIYED</sequence>
<dbReference type="InterPro" id="IPR050951">
    <property type="entry name" value="Retrovirus_Pol_polyprotein"/>
</dbReference>
<dbReference type="STRING" id="1194695.A0A5A7VDS5"/>
<dbReference type="PANTHER" id="PTHR37984">
    <property type="entry name" value="PROTEIN CBG26694"/>
    <property type="match status" value="1"/>
</dbReference>
<dbReference type="Proteomes" id="UP000321393">
    <property type="component" value="Unassembled WGS sequence"/>
</dbReference>
<dbReference type="PANTHER" id="PTHR37984:SF5">
    <property type="entry name" value="PROTEIN NYNRIN-LIKE"/>
    <property type="match status" value="1"/>
</dbReference>